<dbReference type="AlphaFoldDB" id="A0A401G3T3"/>
<reference evidence="2" key="2">
    <citation type="submission" date="2019-01" db="EMBL/GenBank/DDBJ databases">
        <title>Genome sequence of Desulfonema ishimotonii strain Tokyo 01.</title>
        <authorList>
            <person name="Fukui M."/>
        </authorList>
    </citation>
    <scope>NUCLEOTIDE SEQUENCE [LARGE SCALE GENOMIC DNA]</scope>
    <source>
        <strain evidence="2">Tokyo 01</strain>
    </source>
</reference>
<gene>
    <name evidence="1" type="ORF">DENIS_4901</name>
</gene>
<protein>
    <submittedName>
        <fullName evidence="1">Mechanosensitive ion channel protein</fullName>
    </submittedName>
</protein>
<dbReference type="EMBL" id="BEXT01000001">
    <property type="protein sequence ID" value="GBC63902.1"/>
    <property type="molecule type" value="Genomic_DNA"/>
</dbReference>
<organism evidence="1 2">
    <name type="scientific">Desulfonema ishimotonii</name>
    <dbReference type="NCBI Taxonomy" id="45657"/>
    <lineage>
        <taxon>Bacteria</taxon>
        <taxon>Pseudomonadati</taxon>
        <taxon>Thermodesulfobacteriota</taxon>
        <taxon>Desulfobacteria</taxon>
        <taxon>Desulfobacterales</taxon>
        <taxon>Desulfococcaceae</taxon>
        <taxon>Desulfonema</taxon>
    </lineage>
</organism>
<comment type="caution">
    <text evidence="1">The sequence shown here is derived from an EMBL/GenBank/DDBJ whole genome shotgun (WGS) entry which is preliminary data.</text>
</comment>
<evidence type="ECO:0000313" key="2">
    <source>
        <dbReference type="Proteomes" id="UP000288096"/>
    </source>
</evidence>
<evidence type="ECO:0000313" key="1">
    <source>
        <dbReference type="EMBL" id="GBC63902.1"/>
    </source>
</evidence>
<accession>A0A401G3T3</accession>
<reference evidence="2" key="1">
    <citation type="submission" date="2017-11" db="EMBL/GenBank/DDBJ databases">
        <authorList>
            <person name="Watanabe M."/>
            <person name="Kojima H."/>
        </authorList>
    </citation>
    <scope>NUCLEOTIDE SEQUENCE [LARGE SCALE GENOMIC DNA]</scope>
    <source>
        <strain evidence="2">Tokyo 01</strain>
    </source>
</reference>
<name>A0A401G3T3_9BACT</name>
<dbReference type="Proteomes" id="UP000288096">
    <property type="component" value="Unassembled WGS sequence"/>
</dbReference>
<sequence length="92" mass="10522">MDIRAAILLFLIFHFAYYDFFHLSAEIKLALILTVLFSESVYRLLAQKPPPPPPPSIDDSQKLLETILDSRAPIEDKKKAGVLLDQIDRLEK</sequence>
<keyword evidence="2" id="KW-1185">Reference proteome</keyword>
<dbReference type="RefSeq" id="WP_124330925.1">
    <property type="nucleotide sequence ID" value="NZ_BEXT01000001.1"/>
</dbReference>
<proteinExistence type="predicted"/>